<protein>
    <submittedName>
        <fullName evidence="3">Uncharacterized protein</fullName>
    </submittedName>
</protein>
<evidence type="ECO:0000313" key="3">
    <source>
        <dbReference type="EMBL" id="TDP09575.1"/>
    </source>
</evidence>
<dbReference type="RefSeq" id="WP_133603556.1">
    <property type="nucleotide sequence ID" value="NZ_JAUFPJ010000004.1"/>
</dbReference>
<keyword evidence="2" id="KW-1133">Transmembrane helix</keyword>
<feature type="region of interest" description="Disordered" evidence="1">
    <location>
        <begin position="36"/>
        <end position="67"/>
    </location>
</feature>
<organism evidence="3 4">
    <name type="scientific">Roseateles asaccharophilus</name>
    <dbReference type="NCBI Taxonomy" id="582607"/>
    <lineage>
        <taxon>Bacteria</taxon>
        <taxon>Pseudomonadati</taxon>
        <taxon>Pseudomonadota</taxon>
        <taxon>Betaproteobacteria</taxon>
        <taxon>Burkholderiales</taxon>
        <taxon>Sphaerotilaceae</taxon>
        <taxon>Roseateles</taxon>
    </lineage>
</organism>
<dbReference type="Proteomes" id="UP000295357">
    <property type="component" value="Unassembled WGS sequence"/>
</dbReference>
<dbReference type="EMBL" id="SNXE01000004">
    <property type="protein sequence ID" value="TDP09575.1"/>
    <property type="molecule type" value="Genomic_DNA"/>
</dbReference>
<gene>
    <name evidence="3" type="ORF">DFR39_104136</name>
</gene>
<evidence type="ECO:0000256" key="2">
    <source>
        <dbReference type="SAM" id="Phobius"/>
    </source>
</evidence>
<accession>A0A4R6N3V3</accession>
<name>A0A4R6N3V3_9BURK</name>
<sequence length="105" mass="9941">MLEMFLASKAGASLAGGIGKGLGDAIGGGGGPMVSGGTTDARSMMDGSGWTVSTGSSRATGGRAGGATMGQPTAPAFGYADQAGMNPLLALALAGAFAAFIIKKG</sequence>
<proteinExistence type="predicted"/>
<reference evidence="3 4" key="1">
    <citation type="submission" date="2019-03" db="EMBL/GenBank/DDBJ databases">
        <title>Genomic Encyclopedia of Type Strains, Phase IV (KMG-IV): sequencing the most valuable type-strain genomes for metagenomic binning, comparative biology and taxonomic classification.</title>
        <authorList>
            <person name="Goeker M."/>
        </authorList>
    </citation>
    <scope>NUCLEOTIDE SEQUENCE [LARGE SCALE GENOMIC DNA]</scope>
    <source>
        <strain evidence="3 4">DSM 25082</strain>
    </source>
</reference>
<evidence type="ECO:0000256" key="1">
    <source>
        <dbReference type="SAM" id="MobiDB-lite"/>
    </source>
</evidence>
<feature type="transmembrane region" description="Helical" evidence="2">
    <location>
        <begin position="84"/>
        <end position="102"/>
    </location>
</feature>
<evidence type="ECO:0000313" key="4">
    <source>
        <dbReference type="Proteomes" id="UP000295357"/>
    </source>
</evidence>
<comment type="caution">
    <text evidence="3">The sequence shown here is derived from an EMBL/GenBank/DDBJ whole genome shotgun (WGS) entry which is preliminary data.</text>
</comment>
<keyword evidence="2" id="KW-0812">Transmembrane</keyword>
<keyword evidence="4" id="KW-1185">Reference proteome</keyword>
<keyword evidence="2" id="KW-0472">Membrane</keyword>
<dbReference type="AlphaFoldDB" id="A0A4R6N3V3"/>